<dbReference type="InterPro" id="IPR000215">
    <property type="entry name" value="Serpin_fam"/>
</dbReference>
<dbReference type="HOGENOM" id="CLU_023330_0_3_1"/>
<dbReference type="MEROPS" id="I04.081"/>
<dbReference type="OrthoDB" id="9518664at2759"/>
<evidence type="ECO:0000256" key="1">
    <source>
        <dbReference type="RuleBase" id="RU000411"/>
    </source>
</evidence>
<dbReference type="Pfam" id="PF00079">
    <property type="entry name" value="Serpin"/>
    <property type="match status" value="1"/>
</dbReference>
<protein>
    <recommendedName>
        <fullName evidence="2">Serpin domain-containing protein</fullName>
    </recommendedName>
</protein>
<evidence type="ECO:0000313" key="3">
    <source>
        <dbReference type="EMBL" id="EGT30796.1"/>
    </source>
</evidence>
<name>G0MA30_CAEBE</name>
<reference evidence="4" key="1">
    <citation type="submission" date="2011-07" db="EMBL/GenBank/DDBJ databases">
        <authorList>
            <consortium name="Caenorhabditis brenneri Sequencing and Analysis Consortium"/>
            <person name="Wilson R.K."/>
        </authorList>
    </citation>
    <scope>NUCLEOTIDE SEQUENCE [LARGE SCALE GENOMIC DNA]</scope>
    <source>
        <strain evidence="4">PB2801</strain>
    </source>
</reference>
<dbReference type="InterPro" id="IPR042185">
    <property type="entry name" value="Serpin_sf_2"/>
</dbReference>
<keyword evidence="4" id="KW-1185">Reference proteome</keyword>
<dbReference type="Proteomes" id="UP000008068">
    <property type="component" value="Unassembled WGS sequence"/>
</dbReference>
<dbReference type="Gene3D" id="2.30.39.10">
    <property type="entry name" value="Alpha-1-antitrypsin, domain 1"/>
    <property type="match status" value="1"/>
</dbReference>
<dbReference type="Gene3D" id="3.30.497.10">
    <property type="entry name" value="Antithrombin, subunit I, domain 2"/>
    <property type="match status" value="1"/>
</dbReference>
<dbReference type="PANTHER" id="PTHR11461:SF299">
    <property type="entry name" value="SERINE OR CYSTEINE PROTEASE INHIBITOR-RELATED"/>
    <property type="match status" value="1"/>
</dbReference>
<dbReference type="SUPFAM" id="SSF56574">
    <property type="entry name" value="Serpins"/>
    <property type="match status" value="1"/>
</dbReference>
<dbReference type="InParanoid" id="G0MA30"/>
<evidence type="ECO:0000313" key="4">
    <source>
        <dbReference type="Proteomes" id="UP000008068"/>
    </source>
</evidence>
<accession>G0MA30</accession>
<feature type="domain" description="Serpin" evidence="2">
    <location>
        <begin position="20"/>
        <end position="382"/>
    </location>
</feature>
<gene>
    <name evidence="3" type="ORF">CAEBREN_22502</name>
</gene>
<proteinExistence type="inferred from homology"/>
<dbReference type="GO" id="GO:0004867">
    <property type="term" value="F:serine-type endopeptidase inhibitor activity"/>
    <property type="evidence" value="ECO:0007669"/>
    <property type="project" value="InterPro"/>
</dbReference>
<dbReference type="EMBL" id="GL379787">
    <property type="protein sequence ID" value="EGT30796.1"/>
    <property type="molecule type" value="Genomic_DNA"/>
</dbReference>
<comment type="similarity">
    <text evidence="1">Belongs to the serpin family.</text>
</comment>
<dbReference type="SMART" id="SM00093">
    <property type="entry name" value="SERPIN"/>
    <property type="match status" value="1"/>
</dbReference>
<dbReference type="AlphaFoldDB" id="G0MA30"/>
<dbReference type="InterPro" id="IPR023796">
    <property type="entry name" value="Serpin_dom"/>
</dbReference>
<dbReference type="GO" id="GO:0005615">
    <property type="term" value="C:extracellular space"/>
    <property type="evidence" value="ECO:0007669"/>
    <property type="project" value="InterPro"/>
</dbReference>
<evidence type="ECO:0000259" key="2">
    <source>
        <dbReference type="SMART" id="SM00093"/>
    </source>
</evidence>
<dbReference type="InterPro" id="IPR036186">
    <property type="entry name" value="Serpin_sf"/>
</dbReference>
<dbReference type="STRING" id="135651.G0MA30"/>
<dbReference type="InterPro" id="IPR042178">
    <property type="entry name" value="Serpin_sf_1"/>
</dbReference>
<sequence length="382" mass="43051">MSTQKKSSDAAIRSEIEFGLNLLCQQNLSEPVVFSPFSISLCVSLLHAASTGKTRDEIREALLRSSTDKKFEEYFSSLLKTVTNVPSGIDVHIANHVFCLKDYPIKKPYLDTVKELYNADATPLDFTDIEKSVKVMNEYVTGVTKGHITNIITPEQFEKDLVAVFTNALYFKADWHAKFEASRTRKQNFYTSTESKRSIDFMSQNYAEGTKIYSEDSLFQMIQLPYRNSSCEESSFALNIFLPKARFGLKDAIFTLTAARLQDLLTNTNRKCCNVAIPEWKIETNIPLNAALRATGISLAFCVDNEEFRELAETENTHGISEIAHSATIEVDEEGTTASTCTSHRLHGRGFPPPKIIEFVADHPFLFVLTKDIHPIFMGIYC</sequence>
<dbReference type="PANTHER" id="PTHR11461">
    <property type="entry name" value="SERINE PROTEASE INHIBITOR, SERPIN"/>
    <property type="match status" value="1"/>
</dbReference>
<dbReference type="eggNOG" id="KOG2392">
    <property type="taxonomic scope" value="Eukaryota"/>
</dbReference>
<dbReference type="OMA" id="AETENTH"/>
<organism evidence="4">
    <name type="scientific">Caenorhabditis brenneri</name>
    <name type="common">Nematode worm</name>
    <dbReference type="NCBI Taxonomy" id="135651"/>
    <lineage>
        <taxon>Eukaryota</taxon>
        <taxon>Metazoa</taxon>
        <taxon>Ecdysozoa</taxon>
        <taxon>Nematoda</taxon>
        <taxon>Chromadorea</taxon>
        <taxon>Rhabditida</taxon>
        <taxon>Rhabditina</taxon>
        <taxon>Rhabditomorpha</taxon>
        <taxon>Rhabditoidea</taxon>
        <taxon>Rhabditidae</taxon>
        <taxon>Peloderinae</taxon>
        <taxon>Caenorhabditis</taxon>
    </lineage>
</organism>